<dbReference type="AlphaFoldDB" id="A0A369W2Y9"/>
<proteinExistence type="predicted"/>
<protein>
    <submittedName>
        <fullName evidence="1">Uncharacterized protein</fullName>
    </submittedName>
</protein>
<sequence>MNTLNFNAEAALYLGSNPVSARREGARRFPTAAKAIRFAMEEAAPVSLRGARMVVGNHSYGPGDVKRFYNADGYPLMRKSVRQSLLEEDYEMA</sequence>
<dbReference type="EMBL" id="QQNH01000020">
    <property type="protein sequence ID" value="RDE08235.1"/>
    <property type="molecule type" value="Genomic_DNA"/>
</dbReference>
<organism evidence="1 2">
    <name type="scientific">Pelagibacterium lacus</name>
    <dbReference type="NCBI Taxonomy" id="2282655"/>
    <lineage>
        <taxon>Bacteria</taxon>
        <taxon>Pseudomonadati</taxon>
        <taxon>Pseudomonadota</taxon>
        <taxon>Alphaproteobacteria</taxon>
        <taxon>Hyphomicrobiales</taxon>
        <taxon>Devosiaceae</taxon>
        <taxon>Pelagibacterium</taxon>
    </lineage>
</organism>
<reference evidence="2" key="1">
    <citation type="submission" date="2018-07" db="EMBL/GenBank/DDBJ databases">
        <authorList>
            <person name="Liu B.-T."/>
            <person name="Du Z."/>
        </authorList>
    </citation>
    <scope>NUCLEOTIDE SEQUENCE [LARGE SCALE GENOMIC DNA]</scope>
    <source>
        <strain evidence="2">XYN52</strain>
    </source>
</reference>
<name>A0A369W2Y9_9HYPH</name>
<evidence type="ECO:0000313" key="1">
    <source>
        <dbReference type="EMBL" id="RDE08235.1"/>
    </source>
</evidence>
<accession>A0A369W2Y9</accession>
<dbReference type="RefSeq" id="WP_114646507.1">
    <property type="nucleotide sequence ID" value="NZ_QQNH01000020.1"/>
</dbReference>
<dbReference type="OrthoDB" id="7950200at2"/>
<gene>
    <name evidence="1" type="ORF">DVH29_12430</name>
</gene>
<comment type="caution">
    <text evidence="1">The sequence shown here is derived from an EMBL/GenBank/DDBJ whole genome shotgun (WGS) entry which is preliminary data.</text>
</comment>
<keyword evidence="2" id="KW-1185">Reference proteome</keyword>
<evidence type="ECO:0000313" key="2">
    <source>
        <dbReference type="Proteomes" id="UP000253759"/>
    </source>
</evidence>
<dbReference type="Proteomes" id="UP000253759">
    <property type="component" value="Unassembled WGS sequence"/>
</dbReference>